<dbReference type="AlphaFoldDB" id="G0UCS2"/>
<feature type="region of interest" description="Disordered" evidence="1">
    <location>
        <begin position="79"/>
        <end position="103"/>
    </location>
</feature>
<reference evidence="2" key="1">
    <citation type="journal article" date="2012" name="Proc. Natl. Acad. Sci. U.S.A.">
        <title>Antigenic diversity is generated by distinct evolutionary mechanisms in African trypanosome species.</title>
        <authorList>
            <person name="Jackson A.P."/>
            <person name="Berry A."/>
            <person name="Aslett M."/>
            <person name="Allison H.C."/>
            <person name="Burton P."/>
            <person name="Vavrova-Anderson J."/>
            <person name="Brown R."/>
            <person name="Browne H."/>
            <person name="Corton N."/>
            <person name="Hauser H."/>
            <person name="Gamble J."/>
            <person name="Gilderthorp R."/>
            <person name="Marcello L."/>
            <person name="McQuillan J."/>
            <person name="Otto T.D."/>
            <person name="Quail M.A."/>
            <person name="Sanders M.J."/>
            <person name="van Tonder A."/>
            <person name="Ginger M.L."/>
            <person name="Field M.C."/>
            <person name="Barry J.D."/>
            <person name="Hertz-Fowler C."/>
            <person name="Berriman M."/>
        </authorList>
    </citation>
    <scope>NUCLEOTIDE SEQUENCE</scope>
    <source>
        <strain evidence="2">Y486</strain>
    </source>
</reference>
<evidence type="ECO:0000256" key="1">
    <source>
        <dbReference type="SAM" id="MobiDB-lite"/>
    </source>
</evidence>
<dbReference type="EMBL" id="HE573027">
    <property type="protein sequence ID" value="CCC53632.1"/>
    <property type="molecule type" value="Genomic_DNA"/>
</dbReference>
<name>G0UCS2_TRYVY</name>
<sequence length="103" mass="11612">FSIPFKAPALVPGIDTPLRNPQTNGYHFNYLKETSPLRSSLTRSRRSIFTTRYASPYHVLLQAMSQVCTDPGRLLSNTERENCSVQSSHVHFKGGEKKAMKSQ</sequence>
<proteinExistence type="predicted"/>
<feature type="non-terminal residue" evidence="2">
    <location>
        <position position="1"/>
    </location>
</feature>
<evidence type="ECO:0000313" key="2">
    <source>
        <dbReference type="EMBL" id="CCC53632.1"/>
    </source>
</evidence>
<organism evidence="2">
    <name type="scientific">Trypanosoma vivax (strain Y486)</name>
    <dbReference type="NCBI Taxonomy" id="1055687"/>
    <lineage>
        <taxon>Eukaryota</taxon>
        <taxon>Discoba</taxon>
        <taxon>Euglenozoa</taxon>
        <taxon>Kinetoplastea</taxon>
        <taxon>Metakinetoplastina</taxon>
        <taxon>Trypanosomatida</taxon>
        <taxon>Trypanosomatidae</taxon>
        <taxon>Trypanosoma</taxon>
        <taxon>Duttonella</taxon>
    </lineage>
</organism>
<protein>
    <submittedName>
        <fullName evidence="2">Uncharacterized protein</fullName>
    </submittedName>
</protein>
<feature type="compositionally biased region" description="Basic and acidic residues" evidence="1">
    <location>
        <begin position="93"/>
        <end position="103"/>
    </location>
</feature>
<accession>G0UCS2</accession>
<gene>
    <name evidence="2" type="ORF">TVY486_1111160</name>
</gene>